<name>A0A182YGL8_ANOST</name>
<accession>A0A182YGL8</accession>
<keyword evidence="6" id="KW-1185">Reference proteome</keyword>
<dbReference type="InterPro" id="IPR052587">
    <property type="entry name" value="TELO2-interacting_protein_1"/>
</dbReference>
<dbReference type="SUPFAM" id="SSF48371">
    <property type="entry name" value="ARM repeat"/>
    <property type="match status" value="1"/>
</dbReference>
<dbReference type="GO" id="GO:0005737">
    <property type="term" value="C:cytoplasm"/>
    <property type="evidence" value="ECO:0007669"/>
    <property type="project" value="TreeGrafter"/>
</dbReference>
<dbReference type="VEuPathDB" id="VectorBase:ASTEI20_033019"/>
<dbReference type="EnsemblMetazoa" id="ASTEI07604-RA">
    <property type="protein sequence ID" value="ASTEI07604-PA"/>
    <property type="gene ID" value="ASTEI07604"/>
</dbReference>
<dbReference type="Pfam" id="PF24181">
    <property type="entry name" value="TPR_TTI1_C"/>
    <property type="match status" value="1"/>
</dbReference>
<evidence type="ECO:0000313" key="6">
    <source>
        <dbReference type="Proteomes" id="UP000076408"/>
    </source>
</evidence>
<dbReference type="VEuPathDB" id="VectorBase:ASTE010932"/>
<evidence type="ECO:0000256" key="1">
    <source>
        <dbReference type="SAM" id="Coils"/>
    </source>
</evidence>
<dbReference type="Proteomes" id="UP000076408">
    <property type="component" value="Unassembled WGS sequence"/>
</dbReference>
<dbReference type="InterPro" id="IPR057566">
    <property type="entry name" value="TPR_TTI1_N"/>
</dbReference>
<dbReference type="Pfam" id="PF21547">
    <property type="entry name" value="TTI1"/>
    <property type="match status" value="1"/>
</dbReference>
<feature type="coiled-coil region" evidence="1">
    <location>
        <begin position="1354"/>
        <end position="1381"/>
    </location>
</feature>
<keyword evidence="1" id="KW-0175">Coiled coil</keyword>
<dbReference type="Gene3D" id="1.25.10.10">
    <property type="entry name" value="Leucine-rich Repeat Variant"/>
    <property type="match status" value="1"/>
</dbReference>
<dbReference type="PANTHER" id="PTHR18460">
    <property type="entry name" value="TEL2 INTERACTING PROTEIN 1 TTI1 FAMILY MEMBER"/>
    <property type="match status" value="1"/>
</dbReference>
<reference evidence="6" key="1">
    <citation type="journal article" date="2014" name="Genome Biol.">
        <title>Genome analysis of a major urban malaria vector mosquito, Anopheles stephensi.</title>
        <authorList>
            <person name="Jiang X."/>
            <person name="Peery A."/>
            <person name="Hall A.B."/>
            <person name="Sharma A."/>
            <person name="Chen X.G."/>
            <person name="Waterhouse R.M."/>
            <person name="Komissarov A."/>
            <person name="Riehle M.M."/>
            <person name="Shouche Y."/>
            <person name="Sharakhova M.V."/>
            <person name="Lawson D."/>
            <person name="Pakpour N."/>
            <person name="Arensburger P."/>
            <person name="Davidson V.L."/>
            <person name="Eiglmeier K."/>
            <person name="Emrich S."/>
            <person name="George P."/>
            <person name="Kennedy R.C."/>
            <person name="Mane S.P."/>
            <person name="Maslen G."/>
            <person name="Oringanje C."/>
            <person name="Qi Y."/>
            <person name="Settlage R."/>
            <person name="Tojo M."/>
            <person name="Tubio J.M."/>
            <person name="Unger M.F."/>
            <person name="Wang B."/>
            <person name="Vernick K.D."/>
            <person name="Ribeiro J.M."/>
            <person name="James A.A."/>
            <person name="Michel K."/>
            <person name="Riehle M.A."/>
            <person name="Luckhart S."/>
            <person name="Sharakhov I.V."/>
            <person name="Tu Z."/>
        </authorList>
    </citation>
    <scope>NUCLEOTIDE SEQUENCE [LARGE SCALE GENOMIC DNA]</scope>
    <source>
        <strain evidence="6">Indian</strain>
    </source>
</reference>
<feature type="domain" description="TTI1 C-terminal TPR" evidence="4">
    <location>
        <begin position="728"/>
        <end position="997"/>
    </location>
</feature>
<organism evidence="5 6">
    <name type="scientific">Anopheles stephensi</name>
    <name type="common">Indo-Pakistan malaria mosquito</name>
    <dbReference type="NCBI Taxonomy" id="30069"/>
    <lineage>
        <taxon>Eukaryota</taxon>
        <taxon>Metazoa</taxon>
        <taxon>Ecdysozoa</taxon>
        <taxon>Arthropoda</taxon>
        <taxon>Hexapoda</taxon>
        <taxon>Insecta</taxon>
        <taxon>Pterygota</taxon>
        <taxon>Neoptera</taxon>
        <taxon>Endopterygota</taxon>
        <taxon>Diptera</taxon>
        <taxon>Nematocera</taxon>
        <taxon>Culicoidea</taxon>
        <taxon>Culicidae</taxon>
        <taxon>Anophelinae</taxon>
        <taxon>Anopheles</taxon>
    </lineage>
</organism>
<sequence>MENFSEIFITIKPLFDAVIRKPTKEGILKLNEHLKQVDSNSVQILQNIFLQQLIILVDAVPGQNQNELKTHLLECIITILQKGRLTKAVALKTTLLATTKLIYDKETGKLRPNLSEEYKLAVLKVLSFATRNIQSELVEDIYVKENLTLLSQAIFVCVRIVETERARKLRFQAVDSVLSLLQIHDGFDFNDIVLRCQVAELLFIALPKLLAIYVSIINGDEKQGTAVYRIAIKALGRTLSLIFEDYSKNATNEEYCIERFRQLTESFTEKDRNANVLGLGLRENDKIKYFNETARTREWLLQAEKKVEQVLQLILHLRGHEEELVRLEFAKMNCELLRNCTYNMPSCTVHYLQTVIAMCHDESERVRNVCEKCQESMPYFTISFAGNRIDEMFYDALNRMPRIIYRGEEREQISSFRLITGFLSFFSESQLASVFSCQNILEQFIMVLLAAAELESVDELIRREYVSYRFEYEEGFHLQKEKKESRWIVLKNVSSPRAKQSFLDLIHKLRKHEQAVHTVLMYILEDFYASRLNSNGYLFILSELIPDPSDGNRPPLEPYKTLLSEVLQPHHWFLELDENDNIADQKYNALHVCLVVRTIARLARLMREQFHWYLYDSLRILLQSCGSTLNCINESTELALDVVANSQGLSSIEQLIHHNLDYISQQVTRCLRRKEHFRDGMNILEAVLRFVPYETSNVLETTVTPIIMNILDSYSQYGEKNSIVCLRVLQIFIHSIKLRYEHVGISNPTDNSNEKVATNLTEQIERLQTLLQREIANEPEDIEFKPDEASAAMDQTDEQQETEHENEPEAEENKDDEEPLPAHVKIVLRILTVNFKHLASSDDAERIVALCTLNEGIYVLQRYENQLLPLVHNIWFNFTERFSDRNPAVVSNAFDLLVTLARLAKDFIRNRSLDDVLPKLYKFMKDHWNADASAHQVYKLQCKFLTSIDELVRNLNFSEKQLDQVLEVIRLYWEKCERRELKKRAAECMQRMRAINSLAVFLKCGCKCMKGTEALNALKQRVSAYKQAKQAARKSVQNSIAHELPQLIHTTVSCAEELQQLSQEIVQLSGSVDAGLLNRSSATAESIQGASLRLKEIEQMWQNMPTPDEEDASLGLLHESAMEASGQFLDTVSNSLNDIFEQVNRSLEEVLQTPNTESLNKLKANMKECKELLADITQNHSLLLEETMPSLVESCQEDEISLLNTVTGELDKSCQSEIEAFLQIWKRPEKEQFLHFSKQTIDDLSCLRQETNDMLEKVVASQNRPNQSSNRRKYLIEQLNVLRDATATASKPIYTSILMKDYIDEDDLCAEQEALVQESLPKMESFKRTVKFTERVGEAIPPITKPVHNTDQIHHQVESRLQILVQEIDNFQEKFLAAKENTENHTDTTAIEKKLDGLMAMISELVKTLRSN</sequence>
<protein>
    <submittedName>
        <fullName evidence="5">Uncharacterized protein</fullName>
    </submittedName>
</protein>
<feature type="compositionally biased region" description="Acidic residues" evidence="2">
    <location>
        <begin position="808"/>
        <end position="818"/>
    </location>
</feature>
<dbReference type="Pfam" id="PF24173">
    <property type="entry name" value="TPR_TTI1_N"/>
    <property type="match status" value="1"/>
</dbReference>
<dbReference type="VEuPathDB" id="VectorBase:ASTEI07604"/>
<dbReference type="InterPro" id="IPR049362">
    <property type="entry name" value="TTI1_rpt"/>
</dbReference>
<dbReference type="STRING" id="30069.A0A182YGL8"/>
<feature type="domain" description="TTI1 N-terminal TPR" evidence="3">
    <location>
        <begin position="8"/>
        <end position="362"/>
    </location>
</feature>
<dbReference type="InterPro" id="IPR057567">
    <property type="entry name" value="TPR_TTI1_C"/>
</dbReference>
<dbReference type="InterPro" id="IPR011989">
    <property type="entry name" value="ARM-like"/>
</dbReference>
<dbReference type="PANTHER" id="PTHR18460:SF3">
    <property type="entry name" value="TELO2-INTERACTING PROTEIN 1 HOMOLOG"/>
    <property type="match status" value="1"/>
</dbReference>
<feature type="region of interest" description="Disordered" evidence="2">
    <location>
        <begin position="778"/>
        <end position="818"/>
    </location>
</feature>
<evidence type="ECO:0000259" key="3">
    <source>
        <dbReference type="Pfam" id="PF24173"/>
    </source>
</evidence>
<evidence type="ECO:0000259" key="4">
    <source>
        <dbReference type="Pfam" id="PF24181"/>
    </source>
</evidence>
<reference evidence="5" key="2">
    <citation type="submission" date="2020-05" db="UniProtKB">
        <authorList>
            <consortium name="EnsemblMetazoa"/>
        </authorList>
    </citation>
    <scope>IDENTIFICATION</scope>
    <source>
        <strain evidence="5">Indian</strain>
    </source>
</reference>
<dbReference type="InterPro" id="IPR016024">
    <property type="entry name" value="ARM-type_fold"/>
</dbReference>
<evidence type="ECO:0000256" key="2">
    <source>
        <dbReference type="SAM" id="MobiDB-lite"/>
    </source>
</evidence>
<proteinExistence type="predicted"/>
<evidence type="ECO:0000313" key="5">
    <source>
        <dbReference type="EnsemblMetazoa" id="ASTEI07604-PA"/>
    </source>
</evidence>